<evidence type="ECO:0000313" key="6">
    <source>
        <dbReference type="Proteomes" id="UP000594688"/>
    </source>
</evidence>
<reference evidence="5 6" key="1">
    <citation type="submission" date="2020-02" db="EMBL/GenBank/DDBJ databases">
        <title>Genomic and physiological characterization of two novel Nitrospinaceae genera.</title>
        <authorList>
            <person name="Mueller A.J."/>
            <person name="Jung M.-Y."/>
            <person name="Strachan C.R."/>
            <person name="Herbold C.W."/>
            <person name="Kirkegaard R.H."/>
            <person name="Daims H."/>
        </authorList>
    </citation>
    <scope>NUCLEOTIDE SEQUENCE [LARGE SCALE GENOMIC DNA]</scope>
    <source>
        <strain evidence="5">EB</strain>
    </source>
</reference>
<dbReference type="Pfam" id="PF05130">
    <property type="entry name" value="FlgN"/>
    <property type="match status" value="1"/>
</dbReference>
<evidence type="ECO:0000256" key="1">
    <source>
        <dbReference type="ARBA" id="ARBA00002397"/>
    </source>
</evidence>
<dbReference type="KEGG" id="nli:G3M70_02570"/>
<dbReference type="AlphaFoldDB" id="A0A7T0FZ10"/>
<keyword evidence="5" id="KW-0966">Cell projection</keyword>
<dbReference type="InterPro" id="IPR007809">
    <property type="entry name" value="FlgN-like"/>
</dbReference>
<dbReference type="Gene3D" id="1.20.58.300">
    <property type="entry name" value="FlgN-like"/>
    <property type="match status" value="1"/>
</dbReference>
<comment type="function">
    <text evidence="1">Required for the efficient initiation of filament assembly.</text>
</comment>
<evidence type="ECO:0000313" key="5">
    <source>
        <dbReference type="EMBL" id="QPJ60829.1"/>
    </source>
</evidence>
<proteinExistence type="inferred from homology"/>
<sequence>MEIIFENLKQQKNCYQQLLIHLGEQQEAVANQDDEGLMNAIKKKNEYVQALHKLEQEMNTRLDQMGDSEREKVARETETLRGEIVLSIEKLIAGEEESRKAIAQQRDELEDQIKQFKKTKNLFKGYQDPSSSKGGGFKGNA</sequence>
<keyword evidence="3" id="KW-1005">Bacterial flagellum biogenesis</keyword>
<dbReference type="InterPro" id="IPR036679">
    <property type="entry name" value="FlgN-like_sf"/>
</dbReference>
<protein>
    <submittedName>
        <fullName evidence="5">Flagellar protein FlgN</fullName>
    </submittedName>
</protein>
<keyword evidence="5" id="KW-0282">Flagellum</keyword>
<dbReference type="GO" id="GO:0044780">
    <property type="term" value="P:bacterial-type flagellum assembly"/>
    <property type="evidence" value="ECO:0007669"/>
    <property type="project" value="InterPro"/>
</dbReference>
<organism evidence="5 6">
    <name type="scientific">Candidatus Nitronauta litoralis</name>
    <dbReference type="NCBI Taxonomy" id="2705533"/>
    <lineage>
        <taxon>Bacteria</taxon>
        <taxon>Pseudomonadati</taxon>
        <taxon>Nitrospinota/Tectimicrobiota group</taxon>
        <taxon>Nitrospinota</taxon>
        <taxon>Nitrospinia</taxon>
        <taxon>Nitrospinales</taxon>
        <taxon>Nitrospinaceae</taxon>
        <taxon>Candidatus Nitronauta</taxon>
    </lineage>
</organism>
<name>A0A7T0FZ10_9BACT</name>
<dbReference type="Proteomes" id="UP000594688">
    <property type="component" value="Chromosome"/>
</dbReference>
<dbReference type="EMBL" id="CP048685">
    <property type="protein sequence ID" value="QPJ60829.1"/>
    <property type="molecule type" value="Genomic_DNA"/>
</dbReference>
<keyword evidence="5" id="KW-0969">Cilium</keyword>
<accession>A0A7T0FZ10</accession>
<evidence type="ECO:0000256" key="2">
    <source>
        <dbReference type="ARBA" id="ARBA00007703"/>
    </source>
</evidence>
<dbReference type="SUPFAM" id="SSF140566">
    <property type="entry name" value="FlgN-like"/>
    <property type="match status" value="1"/>
</dbReference>
<gene>
    <name evidence="5" type="ORF">G3M70_02570</name>
</gene>
<feature type="region of interest" description="Disordered" evidence="4">
    <location>
        <begin position="120"/>
        <end position="141"/>
    </location>
</feature>
<evidence type="ECO:0000256" key="4">
    <source>
        <dbReference type="SAM" id="MobiDB-lite"/>
    </source>
</evidence>
<comment type="similarity">
    <text evidence="2">Belongs to the FlgN family.</text>
</comment>
<evidence type="ECO:0000256" key="3">
    <source>
        <dbReference type="ARBA" id="ARBA00022795"/>
    </source>
</evidence>